<comment type="caution">
    <text evidence="2">The sequence shown here is derived from an EMBL/GenBank/DDBJ whole genome shotgun (WGS) entry which is preliminary data.</text>
</comment>
<dbReference type="AlphaFoldDB" id="A0A7J7RNC1"/>
<protein>
    <submittedName>
        <fullName evidence="2">Nuclear receptor coactivator 4</fullName>
    </submittedName>
</protein>
<proteinExistence type="predicted"/>
<evidence type="ECO:0000313" key="3">
    <source>
        <dbReference type="Proteomes" id="UP000527355"/>
    </source>
</evidence>
<evidence type="ECO:0000313" key="2">
    <source>
        <dbReference type="EMBL" id="KAF6277425.1"/>
    </source>
</evidence>
<organism evidence="2 3">
    <name type="scientific">Myotis myotis</name>
    <name type="common">Greater mouse-eared bat</name>
    <name type="synonym">Vespertilio myotis</name>
    <dbReference type="NCBI Taxonomy" id="51298"/>
    <lineage>
        <taxon>Eukaryota</taxon>
        <taxon>Metazoa</taxon>
        <taxon>Chordata</taxon>
        <taxon>Craniata</taxon>
        <taxon>Vertebrata</taxon>
        <taxon>Euteleostomi</taxon>
        <taxon>Mammalia</taxon>
        <taxon>Eutheria</taxon>
        <taxon>Laurasiatheria</taxon>
        <taxon>Chiroptera</taxon>
        <taxon>Yangochiroptera</taxon>
        <taxon>Vespertilionidae</taxon>
        <taxon>Myotis</taxon>
    </lineage>
</organism>
<name>A0A7J7RNC1_MYOMY</name>
<keyword evidence="2" id="KW-0675">Receptor</keyword>
<gene>
    <name evidence="2" type="ORF">mMyoMyo1_013736</name>
</gene>
<accession>A0A7J7RNC1</accession>
<keyword evidence="3" id="KW-1185">Reference proteome</keyword>
<sequence>MVIQLLTHPAPTSRTGSPKSRPLRVVRLPPEPAVSLVMSGATKRAWKTGSTRANKKLFLKNQIMKRVTAVLPPVYAPLILKRLKIQSFLIKMR</sequence>
<dbReference type="EMBL" id="JABWUV010000024">
    <property type="protein sequence ID" value="KAF6277425.1"/>
    <property type="molecule type" value="Genomic_DNA"/>
</dbReference>
<reference evidence="2 3" key="1">
    <citation type="journal article" date="2020" name="Nature">
        <title>Six reference-quality genomes reveal evolution of bat adaptations.</title>
        <authorList>
            <person name="Jebb D."/>
            <person name="Huang Z."/>
            <person name="Pippel M."/>
            <person name="Hughes G.M."/>
            <person name="Lavrichenko K."/>
            <person name="Devanna P."/>
            <person name="Winkler S."/>
            <person name="Jermiin L.S."/>
            <person name="Skirmuntt E.C."/>
            <person name="Katzourakis A."/>
            <person name="Burkitt-Gray L."/>
            <person name="Ray D.A."/>
            <person name="Sullivan K.A.M."/>
            <person name="Roscito J.G."/>
            <person name="Kirilenko B.M."/>
            <person name="Davalos L.M."/>
            <person name="Corthals A.P."/>
            <person name="Power M.L."/>
            <person name="Jones G."/>
            <person name="Ransome R.D."/>
            <person name="Dechmann D.K.N."/>
            <person name="Locatelli A.G."/>
            <person name="Puechmaille S.J."/>
            <person name="Fedrigo O."/>
            <person name="Jarvis E.D."/>
            <person name="Hiller M."/>
            <person name="Vernes S.C."/>
            <person name="Myers E.W."/>
            <person name="Teeling E.C."/>
        </authorList>
    </citation>
    <scope>NUCLEOTIDE SEQUENCE [LARGE SCALE GENOMIC DNA]</scope>
    <source>
        <strain evidence="2">MMyoMyo1</strain>
        <tissue evidence="2">Flight muscle</tissue>
    </source>
</reference>
<evidence type="ECO:0000256" key="1">
    <source>
        <dbReference type="SAM" id="MobiDB-lite"/>
    </source>
</evidence>
<feature type="region of interest" description="Disordered" evidence="1">
    <location>
        <begin position="1"/>
        <end position="24"/>
    </location>
</feature>
<dbReference type="Proteomes" id="UP000527355">
    <property type="component" value="Unassembled WGS sequence"/>
</dbReference>